<comment type="caution">
    <text evidence="1">The sequence shown here is derived from an EMBL/GenBank/DDBJ whole genome shotgun (WGS) entry which is preliminary data.</text>
</comment>
<dbReference type="AlphaFoldDB" id="A0A2R6RAJ1"/>
<evidence type="ECO:0000313" key="1">
    <source>
        <dbReference type="EMBL" id="PSS24561.1"/>
    </source>
</evidence>
<protein>
    <submittedName>
        <fullName evidence="1">Pyrophosphate--fructose 6-phosphate 1-phosphotransferase subunit alpha like</fullName>
    </submittedName>
</protein>
<evidence type="ECO:0000313" key="2">
    <source>
        <dbReference type="Proteomes" id="UP000241394"/>
    </source>
</evidence>
<sequence>MNPPLESLTSAAENQNTGFVQFEPGLNKNAISLCMQDQEYIANIKEVQVYLDKVKKIVRLGCSQEVLNVAVSSMSSVVGILSVMSSKPKPHASL</sequence>
<dbReference type="GO" id="GO:0016740">
    <property type="term" value="F:transferase activity"/>
    <property type="evidence" value="ECO:0007669"/>
    <property type="project" value="UniProtKB-KW"/>
</dbReference>
<name>A0A2R6RAJ1_ACTCC</name>
<proteinExistence type="predicted"/>
<organism evidence="1 2">
    <name type="scientific">Actinidia chinensis var. chinensis</name>
    <name type="common">Chinese soft-hair kiwi</name>
    <dbReference type="NCBI Taxonomy" id="1590841"/>
    <lineage>
        <taxon>Eukaryota</taxon>
        <taxon>Viridiplantae</taxon>
        <taxon>Streptophyta</taxon>
        <taxon>Embryophyta</taxon>
        <taxon>Tracheophyta</taxon>
        <taxon>Spermatophyta</taxon>
        <taxon>Magnoliopsida</taxon>
        <taxon>eudicotyledons</taxon>
        <taxon>Gunneridae</taxon>
        <taxon>Pentapetalae</taxon>
        <taxon>asterids</taxon>
        <taxon>Ericales</taxon>
        <taxon>Actinidiaceae</taxon>
        <taxon>Actinidia</taxon>
    </lineage>
</organism>
<accession>A0A2R6RAJ1</accession>
<dbReference type="STRING" id="1590841.A0A2R6RAJ1"/>
<dbReference type="Gramene" id="PSS24561">
    <property type="protein sequence ID" value="PSS24561"/>
    <property type="gene ID" value="CEY00_Acc09385"/>
</dbReference>
<dbReference type="OMA" id="LHCISET"/>
<dbReference type="EMBL" id="NKQK01000008">
    <property type="protein sequence ID" value="PSS24561.1"/>
    <property type="molecule type" value="Genomic_DNA"/>
</dbReference>
<reference evidence="2" key="2">
    <citation type="journal article" date="2018" name="BMC Genomics">
        <title>A manually annotated Actinidia chinensis var. chinensis (kiwifruit) genome highlights the challenges associated with draft genomes and gene prediction in plants.</title>
        <authorList>
            <person name="Pilkington S.M."/>
            <person name="Crowhurst R."/>
            <person name="Hilario E."/>
            <person name="Nardozza S."/>
            <person name="Fraser L."/>
            <person name="Peng Y."/>
            <person name="Gunaseelan K."/>
            <person name="Simpson R."/>
            <person name="Tahir J."/>
            <person name="Deroles S.C."/>
            <person name="Templeton K."/>
            <person name="Luo Z."/>
            <person name="Davy M."/>
            <person name="Cheng C."/>
            <person name="McNeilage M."/>
            <person name="Scaglione D."/>
            <person name="Liu Y."/>
            <person name="Zhang Q."/>
            <person name="Datson P."/>
            <person name="De Silva N."/>
            <person name="Gardiner S.E."/>
            <person name="Bassett H."/>
            <person name="Chagne D."/>
            <person name="McCallum J."/>
            <person name="Dzierzon H."/>
            <person name="Deng C."/>
            <person name="Wang Y.Y."/>
            <person name="Barron L."/>
            <person name="Manako K."/>
            <person name="Bowen J."/>
            <person name="Foster T.M."/>
            <person name="Erridge Z.A."/>
            <person name="Tiffin H."/>
            <person name="Waite C.N."/>
            <person name="Davies K.M."/>
            <person name="Grierson E.P."/>
            <person name="Laing W.A."/>
            <person name="Kirk R."/>
            <person name="Chen X."/>
            <person name="Wood M."/>
            <person name="Montefiori M."/>
            <person name="Brummell D.A."/>
            <person name="Schwinn K.E."/>
            <person name="Catanach A."/>
            <person name="Fullerton C."/>
            <person name="Li D."/>
            <person name="Meiyalaghan S."/>
            <person name="Nieuwenhuizen N."/>
            <person name="Read N."/>
            <person name="Prakash R."/>
            <person name="Hunter D."/>
            <person name="Zhang H."/>
            <person name="McKenzie M."/>
            <person name="Knabel M."/>
            <person name="Harris A."/>
            <person name="Allan A.C."/>
            <person name="Gleave A."/>
            <person name="Chen A."/>
            <person name="Janssen B.J."/>
            <person name="Plunkett B."/>
            <person name="Ampomah-Dwamena C."/>
            <person name="Voogd C."/>
            <person name="Leif D."/>
            <person name="Lafferty D."/>
            <person name="Souleyre E.J.F."/>
            <person name="Varkonyi-Gasic E."/>
            <person name="Gambi F."/>
            <person name="Hanley J."/>
            <person name="Yao J.L."/>
            <person name="Cheung J."/>
            <person name="David K.M."/>
            <person name="Warren B."/>
            <person name="Marsh K."/>
            <person name="Snowden K.C."/>
            <person name="Lin-Wang K."/>
            <person name="Brian L."/>
            <person name="Martinez-Sanchez M."/>
            <person name="Wang M."/>
            <person name="Ileperuma N."/>
            <person name="Macnee N."/>
            <person name="Campin R."/>
            <person name="McAtee P."/>
            <person name="Drummond R.S.M."/>
            <person name="Espley R.V."/>
            <person name="Ireland H.S."/>
            <person name="Wu R."/>
            <person name="Atkinson R.G."/>
            <person name="Karunairetnam S."/>
            <person name="Bulley S."/>
            <person name="Chunkath S."/>
            <person name="Hanley Z."/>
            <person name="Storey R."/>
            <person name="Thrimawithana A.H."/>
            <person name="Thomson S."/>
            <person name="David C."/>
            <person name="Testolin R."/>
            <person name="Huang H."/>
            <person name="Hellens R.P."/>
            <person name="Schaffer R.J."/>
        </authorList>
    </citation>
    <scope>NUCLEOTIDE SEQUENCE [LARGE SCALE GENOMIC DNA]</scope>
    <source>
        <strain evidence="2">cv. Red5</strain>
    </source>
</reference>
<keyword evidence="1" id="KW-0808">Transferase</keyword>
<reference evidence="1 2" key="1">
    <citation type="submission" date="2017-07" db="EMBL/GenBank/DDBJ databases">
        <title>An improved, manually edited Actinidia chinensis var. chinensis (kiwifruit) genome highlights the challenges associated with draft genomes and gene prediction in plants.</title>
        <authorList>
            <person name="Pilkington S."/>
            <person name="Crowhurst R."/>
            <person name="Hilario E."/>
            <person name="Nardozza S."/>
            <person name="Fraser L."/>
            <person name="Peng Y."/>
            <person name="Gunaseelan K."/>
            <person name="Simpson R."/>
            <person name="Tahir J."/>
            <person name="Deroles S."/>
            <person name="Templeton K."/>
            <person name="Luo Z."/>
            <person name="Davy M."/>
            <person name="Cheng C."/>
            <person name="Mcneilage M."/>
            <person name="Scaglione D."/>
            <person name="Liu Y."/>
            <person name="Zhang Q."/>
            <person name="Datson P."/>
            <person name="De Silva N."/>
            <person name="Gardiner S."/>
            <person name="Bassett H."/>
            <person name="Chagne D."/>
            <person name="Mccallum J."/>
            <person name="Dzierzon H."/>
            <person name="Deng C."/>
            <person name="Wang Y.-Y."/>
            <person name="Barron N."/>
            <person name="Manako K."/>
            <person name="Bowen J."/>
            <person name="Foster T."/>
            <person name="Erridge Z."/>
            <person name="Tiffin H."/>
            <person name="Waite C."/>
            <person name="Davies K."/>
            <person name="Grierson E."/>
            <person name="Laing W."/>
            <person name="Kirk R."/>
            <person name="Chen X."/>
            <person name="Wood M."/>
            <person name="Montefiori M."/>
            <person name="Brummell D."/>
            <person name="Schwinn K."/>
            <person name="Catanach A."/>
            <person name="Fullerton C."/>
            <person name="Li D."/>
            <person name="Meiyalaghan S."/>
            <person name="Nieuwenhuizen N."/>
            <person name="Read N."/>
            <person name="Prakash R."/>
            <person name="Hunter D."/>
            <person name="Zhang H."/>
            <person name="Mckenzie M."/>
            <person name="Knabel M."/>
            <person name="Harris A."/>
            <person name="Allan A."/>
            <person name="Chen A."/>
            <person name="Janssen B."/>
            <person name="Plunkett B."/>
            <person name="Dwamena C."/>
            <person name="Voogd C."/>
            <person name="Leif D."/>
            <person name="Lafferty D."/>
            <person name="Souleyre E."/>
            <person name="Varkonyi-Gasic E."/>
            <person name="Gambi F."/>
            <person name="Hanley J."/>
            <person name="Yao J.-L."/>
            <person name="Cheung J."/>
            <person name="David K."/>
            <person name="Warren B."/>
            <person name="Marsh K."/>
            <person name="Snowden K."/>
            <person name="Lin-Wang K."/>
            <person name="Brian L."/>
            <person name="Martinez-Sanchez M."/>
            <person name="Wang M."/>
            <person name="Ileperuma N."/>
            <person name="Macnee N."/>
            <person name="Campin R."/>
            <person name="Mcatee P."/>
            <person name="Drummond R."/>
            <person name="Espley R."/>
            <person name="Ireland H."/>
            <person name="Wu R."/>
            <person name="Atkinson R."/>
            <person name="Karunairetnam S."/>
            <person name="Bulley S."/>
            <person name="Chunkath S."/>
            <person name="Hanley Z."/>
            <person name="Storey R."/>
            <person name="Thrimawithana A."/>
            <person name="Thomson S."/>
            <person name="David C."/>
            <person name="Testolin R."/>
        </authorList>
    </citation>
    <scope>NUCLEOTIDE SEQUENCE [LARGE SCALE GENOMIC DNA]</scope>
    <source>
        <strain evidence="2">cv. Red5</strain>
        <tissue evidence="1">Young leaf</tissue>
    </source>
</reference>
<dbReference type="Proteomes" id="UP000241394">
    <property type="component" value="Chromosome LG8"/>
</dbReference>
<gene>
    <name evidence="1" type="ORF">CEY00_Acc09385</name>
</gene>
<dbReference type="OrthoDB" id="537915at2759"/>
<dbReference type="InParanoid" id="A0A2R6RAJ1"/>
<keyword evidence="2" id="KW-1185">Reference proteome</keyword>